<proteinExistence type="predicted"/>
<evidence type="ECO:0000313" key="1">
    <source>
        <dbReference type="EMBL" id="JAD86839.1"/>
    </source>
</evidence>
<dbReference type="AlphaFoldDB" id="A0A0A9DE25"/>
<organism evidence="1">
    <name type="scientific">Arundo donax</name>
    <name type="common">Giant reed</name>
    <name type="synonym">Donax arundinaceus</name>
    <dbReference type="NCBI Taxonomy" id="35708"/>
    <lineage>
        <taxon>Eukaryota</taxon>
        <taxon>Viridiplantae</taxon>
        <taxon>Streptophyta</taxon>
        <taxon>Embryophyta</taxon>
        <taxon>Tracheophyta</taxon>
        <taxon>Spermatophyta</taxon>
        <taxon>Magnoliopsida</taxon>
        <taxon>Liliopsida</taxon>
        <taxon>Poales</taxon>
        <taxon>Poaceae</taxon>
        <taxon>PACMAD clade</taxon>
        <taxon>Arundinoideae</taxon>
        <taxon>Arundineae</taxon>
        <taxon>Arundo</taxon>
    </lineage>
</organism>
<reference evidence="1" key="1">
    <citation type="submission" date="2014-09" db="EMBL/GenBank/DDBJ databases">
        <authorList>
            <person name="Magalhaes I.L.F."/>
            <person name="Oliveira U."/>
            <person name="Santos F.R."/>
            <person name="Vidigal T.H.D.A."/>
            <person name="Brescovit A.D."/>
            <person name="Santos A.J."/>
        </authorList>
    </citation>
    <scope>NUCLEOTIDE SEQUENCE</scope>
    <source>
        <tissue evidence="1">Shoot tissue taken approximately 20 cm above the soil surface</tissue>
    </source>
</reference>
<name>A0A0A9DE25_ARUDO</name>
<reference evidence="1" key="2">
    <citation type="journal article" date="2015" name="Data Brief">
        <title>Shoot transcriptome of the giant reed, Arundo donax.</title>
        <authorList>
            <person name="Barrero R.A."/>
            <person name="Guerrero F.D."/>
            <person name="Moolhuijzen P."/>
            <person name="Goolsby J.A."/>
            <person name="Tidwell J."/>
            <person name="Bellgard S.E."/>
            <person name="Bellgard M.I."/>
        </authorList>
    </citation>
    <scope>NUCLEOTIDE SEQUENCE</scope>
    <source>
        <tissue evidence="1">Shoot tissue taken approximately 20 cm above the soil surface</tissue>
    </source>
</reference>
<dbReference type="EMBL" id="GBRH01211056">
    <property type="protein sequence ID" value="JAD86839.1"/>
    <property type="molecule type" value="Transcribed_RNA"/>
</dbReference>
<accession>A0A0A9DE25</accession>
<sequence length="18" mass="2204">MELMSSVEKFILLFYCFC</sequence>
<protein>
    <submittedName>
        <fullName evidence="1">Uncharacterized protein</fullName>
    </submittedName>
</protein>